<name>A0A3B1DYH7_9ZZZZ</name>
<reference evidence="1" key="1">
    <citation type="submission" date="2018-06" db="EMBL/GenBank/DDBJ databases">
        <authorList>
            <person name="Zhirakovskaya E."/>
        </authorList>
    </citation>
    <scope>NUCLEOTIDE SEQUENCE</scope>
</reference>
<dbReference type="EMBL" id="UOGL01000556">
    <property type="protein sequence ID" value="VAX41504.1"/>
    <property type="molecule type" value="Genomic_DNA"/>
</dbReference>
<accession>A0A3B1DYH7</accession>
<gene>
    <name evidence="1" type="ORF">MNBD_PLANCTO02-2805</name>
</gene>
<protein>
    <recommendedName>
        <fullName evidence="2">Cytochrome c domain-containing protein</fullName>
    </recommendedName>
</protein>
<organism evidence="1">
    <name type="scientific">hydrothermal vent metagenome</name>
    <dbReference type="NCBI Taxonomy" id="652676"/>
    <lineage>
        <taxon>unclassified sequences</taxon>
        <taxon>metagenomes</taxon>
        <taxon>ecological metagenomes</taxon>
    </lineage>
</organism>
<dbReference type="AlphaFoldDB" id="A0A3B1DYH7"/>
<evidence type="ECO:0000313" key="1">
    <source>
        <dbReference type="EMBL" id="VAX41504.1"/>
    </source>
</evidence>
<sequence length="445" mass="51625">MISQMQRFLRHFLLMTLASCLLFFCFLLLVKTCQARTPFDDKPINYSTATVTDDISKLQKDIDSGKVTLKYDEKHGYLKSVLKHLGISHSSQTLVFSKTSFQRPYISSKKPRAVYFSDNVYIGWVQNGDVMEVSSSDPQLGAIFYTLEQKKTEKPKFKRQVESCMLCHSSSFGHRVPAHVVRSIYPNYSGHPIGGSYTYRTTDKSLLKERFGGWYVSGKHGKKTHMGNMMFRNSAEIDKPNYQKSSNVTNLTKLFDTKPYLTSQSDIVALYVLTHQATMHNKITAVNYQVRKALYEEKQLRKKEKRDEKKKQHTPLTQLRINQAAEELVKYMLFAEAAPLPSRIEGKPEFQKEFAAKAKRDKQGRSLRDFDLKNRLFKYPCSFLIYTESFDALPDPLKKVIYRRLHEILTGKDQSKMFQKLSKADRQAIYEILLETKPEFEKNKE</sequence>
<proteinExistence type="predicted"/>
<evidence type="ECO:0008006" key="2">
    <source>
        <dbReference type="Google" id="ProtNLM"/>
    </source>
</evidence>